<feature type="transmembrane region" description="Helical" evidence="1">
    <location>
        <begin position="12"/>
        <end position="34"/>
    </location>
</feature>
<reference evidence="3" key="1">
    <citation type="journal article" date="2014" name="Genome Announc.">
        <title>Draft genome sequences of six enterohepatic helicobacter species isolated from humans and one from rhesus macaques.</title>
        <authorList>
            <person name="Shen Z."/>
            <person name="Sheh A."/>
            <person name="Young S.K."/>
            <person name="Abouelliel A."/>
            <person name="Ward D.V."/>
            <person name="Earl A.M."/>
            <person name="Fox J.G."/>
        </authorList>
    </citation>
    <scope>NUCLEOTIDE SEQUENCE [LARGE SCALE GENOMIC DNA]</scope>
    <source>
        <strain evidence="3">MIT 98-5489</strain>
    </source>
</reference>
<protein>
    <submittedName>
        <fullName evidence="2">Uncharacterized protein</fullName>
    </submittedName>
</protein>
<dbReference type="EMBL" id="DS990445">
    <property type="protein sequence ID" value="EEQ64103.1"/>
    <property type="molecule type" value="Genomic_DNA"/>
</dbReference>
<organism evidence="2 3">
    <name type="scientific">Helicobacter pullorum MIT 98-5489</name>
    <dbReference type="NCBI Taxonomy" id="537972"/>
    <lineage>
        <taxon>Bacteria</taxon>
        <taxon>Pseudomonadati</taxon>
        <taxon>Campylobacterota</taxon>
        <taxon>Epsilonproteobacteria</taxon>
        <taxon>Campylobacterales</taxon>
        <taxon>Helicobacteraceae</taxon>
        <taxon>Helicobacter</taxon>
    </lineage>
</organism>
<proteinExistence type="predicted"/>
<evidence type="ECO:0000256" key="1">
    <source>
        <dbReference type="SAM" id="Phobius"/>
    </source>
</evidence>
<keyword evidence="1" id="KW-0812">Transmembrane</keyword>
<accession>C5F1E8</accession>
<keyword evidence="1" id="KW-0472">Membrane</keyword>
<sequence>MEIYCENFKINIIIELIFAMKFIELRGWVGIWLISKIYKKE</sequence>
<keyword evidence="3" id="KW-1185">Reference proteome</keyword>
<dbReference type="HOGENOM" id="CLU_3271050_0_0_7"/>
<evidence type="ECO:0000313" key="2">
    <source>
        <dbReference type="EMBL" id="EEQ64103.1"/>
    </source>
</evidence>
<keyword evidence="1" id="KW-1133">Transmembrane helix</keyword>
<dbReference type="Proteomes" id="UP000003953">
    <property type="component" value="Unassembled WGS sequence"/>
</dbReference>
<dbReference type="AlphaFoldDB" id="C5F1E8"/>
<name>C5F1E8_9HELI</name>
<gene>
    <name evidence="2" type="ORF">HPMG_01560</name>
</gene>
<evidence type="ECO:0000313" key="3">
    <source>
        <dbReference type="Proteomes" id="UP000003953"/>
    </source>
</evidence>